<dbReference type="Proteomes" id="UP000232149">
    <property type="component" value="Unassembled WGS sequence"/>
</dbReference>
<accession>A0A2M9YKJ3</accession>
<gene>
    <name evidence="3" type="ORF">CH376_05375</name>
    <name evidence="2" type="ORF">CH380_16595</name>
</gene>
<feature type="compositionally biased region" description="Polar residues" evidence="1">
    <location>
        <begin position="14"/>
        <end position="29"/>
    </location>
</feature>
<evidence type="ECO:0000313" key="4">
    <source>
        <dbReference type="Proteomes" id="UP000232149"/>
    </source>
</evidence>
<name>A0A2M9YKJ3_9LEPT</name>
<organism evidence="2 5">
    <name type="scientific">Leptospira adleri</name>
    <dbReference type="NCBI Taxonomy" id="2023186"/>
    <lineage>
        <taxon>Bacteria</taxon>
        <taxon>Pseudomonadati</taxon>
        <taxon>Spirochaetota</taxon>
        <taxon>Spirochaetia</taxon>
        <taxon>Leptospirales</taxon>
        <taxon>Leptospiraceae</taxon>
        <taxon>Leptospira</taxon>
    </lineage>
</organism>
<dbReference type="Proteomes" id="UP000232188">
    <property type="component" value="Unassembled WGS sequence"/>
</dbReference>
<sequence length="66" mass="7698">MLFKKSNLHLVPHSNLNPSRRSKHPINTSQNRSSIIVEIHFSKLIQIKWRQKSALTIVILSLLKKE</sequence>
<dbReference type="EMBL" id="NPDU01000010">
    <property type="protein sequence ID" value="PJZ62921.1"/>
    <property type="molecule type" value="Genomic_DNA"/>
</dbReference>
<comment type="caution">
    <text evidence="2">The sequence shown here is derived from an EMBL/GenBank/DDBJ whole genome shotgun (WGS) entry which is preliminary data.</text>
</comment>
<dbReference type="EMBL" id="NPDV01000016">
    <property type="protein sequence ID" value="PJZ52059.1"/>
    <property type="molecule type" value="Genomic_DNA"/>
</dbReference>
<evidence type="ECO:0000313" key="5">
    <source>
        <dbReference type="Proteomes" id="UP000232188"/>
    </source>
</evidence>
<keyword evidence="4" id="KW-1185">Reference proteome</keyword>
<evidence type="ECO:0000313" key="3">
    <source>
        <dbReference type="EMBL" id="PJZ62921.1"/>
    </source>
</evidence>
<protein>
    <submittedName>
        <fullName evidence="2">Uncharacterized protein</fullName>
    </submittedName>
</protein>
<feature type="region of interest" description="Disordered" evidence="1">
    <location>
        <begin position="1"/>
        <end position="29"/>
    </location>
</feature>
<evidence type="ECO:0000313" key="2">
    <source>
        <dbReference type="EMBL" id="PJZ52059.1"/>
    </source>
</evidence>
<dbReference type="AlphaFoldDB" id="A0A2M9YKJ3"/>
<reference evidence="4 5" key="1">
    <citation type="submission" date="2017-07" db="EMBL/GenBank/DDBJ databases">
        <title>Leptospira spp. isolated from tropical soils.</title>
        <authorList>
            <person name="Thibeaux R."/>
            <person name="Iraola G."/>
            <person name="Ferres I."/>
            <person name="Bierque E."/>
            <person name="Girault D."/>
            <person name="Soupe-Gilbert M.-E."/>
            <person name="Picardeau M."/>
            <person name="Goarant C."/>
        </authorList>
    </citation>
    <scope>NUCLEOTIDE SEQUENCE [LARGE SCALE GENOMIC DNA]</scope>
    <source>
        <strain evidence="2 5">FH2-B-C1</strain>
        <strain evidence="3 4">FH2-B-D1</strain>
    </source>
</reference>
<evidence type="ECO:0000256" key="1">
    <source>
        <dbReference type="SAM" id="MobiDB-lite"/>
    </source>
</evidence>
<proteinExistence type="predicted"/>